<dbReference type="PANTHER" id="PTHR48154">
    <property type="entry name" value="PROTEIN, PUTATIVE-RELATED"/>
    <property type="match status" value="1"/>
</dbReference>
<gene>
    <name evidence="2" type="ORF">CR513_44664</name>
</gene>
<dbReference type="InterPro" id="IPR056647">
    <property type="entry name" value="DUF7745"/>
</dbReference>
<feature type="non-terminal residue" evidence="2">
    <location>
        <position position="1"/>
    </location>
</feature>
<evidence type="ECO:0000259" key="1">
    <source>
        <dbReference type="Pfam" id="PF24924"/>
    </source>
</evidence>
<dbReference type="Proteomes" id="UP000257109">
    <property type="component" value="Unassembled WGS sequence"/>
</dbReference>
<organism evidence="2 3">
    <name type="scientific">Mucuna pruriens</name>
    <name type="common">Velvet bean</name>
    <name type="synonym">Dolichos pruriens</name>
    <dbReference type="NCBI Taxonomy" id="157652"/>
    <lineage>
        <taxon>Eukaryota</taxon>
        <taxon>Viridiplantae</taxon>
        <taxon>Streptophyta</taxon>
        <taxon>Embryophyta</taxon>
        <taxon>Tracheophyta</taxon>
        <taxon>Spermatophyta</taxon>
        <taxon>Magnoliopsida</taxon>
        <taxon>eudicotyledons</taxon>
        <taxon>Gunneridae</taxon>
        <taxon>Pentapetalae</taxon>
        <taxon>rosids</taxon>
        <taxon>fabids</taxon>
        <taxon>Fabales</taxon>
        <taxon>Fabaceae</taxon>
        <taxon>Papilionoideae</taxon>
        <taxon>50 kb inversion clade</taxon>
        <taxon>NPAAA clade</taxon>
        <taxon>indigoferoid/millettioid clade</taxon>
        <taxon>Phaseoleae</taxon>
        <taxon>Mucuna</taxon>
    </lineage>
</organism>
<name>A0A371FAW9_MUCPR</name>
<dbReference type="EMBL" id="QJKJ01009837">
    <property type="protein sequence ID" value="RDX75439.1"/>
    <property type="molecule type" value="Genomic_DNA"/>
</dbReference>
<feature type="domain" description="DUF7745" evidence="1">
    <location>
        <begin position="131"/>
        <end position="263"/>
    </location>
</feature>
<proteinExistence type="predicted"/>
<evidence type="ECO:0000313" key="3">
    <source>
        <dbReference type="Proteomes" id="UP000257109"/>
    </source>
</evidence>
<dbReference type="PANTHER" id="PTHR48154:SF1">
    <property type="entry name" value="PROTEIN, PUTATIVE-RELATED"/>
    <property type="match status" value="1"/>
</dbReference>
<feature type="domain" description="DUF7745" evidence="1">
    <location>
        <begin position="66"/>
        <end position="129"/>
    </location>
</feature>
<keyword evidence="3" id="KW-1185">Reference proteome</keyword>
<dbReference type="AlphaFoldDB" id="A0A371FAW9"/>
<accession>A0A371FAW9</accession>
<comment type="caution">
    <text evidence="2">The sequence shown here is derived from an EMBL/GenBank/DDBJ whole genome shotgun (WGS) entry which is preliminary data.</text>
</comment>
<protein>
    <recommendedName>
        <fullName evidence="1">DUF7745 domain-containing protein</fullName>
    </recommendedName>
</protein>
<reference evidence="2" key="1">
    <citation type="submission" date="2018-05" db="EMBL/GenBank/DDBJ databases">
        <title>Draft genome of Mucuna pruriens seed.</title>
        <authorList>
            <person name="Nnadi N.E."/>
            <person name="Vos R."/>
            <person name="Hasami M.H."/>
            <person name="Devisetty U.K."/>
            <person name="Aguiy J.C."/>
        </authorList>
    </citation>
    <scope>NUCLEOTIDE SEQUENCE [LARGE SCALE GENOMIC DNA]</scope>
    <source>
        <strain evidence="2">JCA_2017</strain>
    </source>
</reference>
<evidence type="ECO:0000313" key="2">
    <source>
        <dbReference type="EMBL" id="RDX75439.1"/>
    </source>
</evidence>
<dbReference type="Pfam" id="PF24924">
    <property type="entry name" value="DUF7745"/>
    <property type="match status" value="2"/>
</dbReference>
<sequence>MALSTQGFPMSPMKTPVATPSQAGLALAILWDWPSRSRLHIADCVNEKGPIPGPVCIESEERVVGQWHRAFEGRRDNLLSLLEVKVQPTALSVLAQYYDVPLQCFTFKDFQLAPTLEEYKCLLGLPLAKVLESKIARKKRNWNGLEGISRIYLEERLHQLQKEENWSAIMNVYELLVYGIVLFSHLEDYTDLEAIEVFLAKRDRGENPTIAVLANTYYTLNYCCERKGKSLRCCTHLLYLWMTDHLFHNKRKTKCPIEDFKWSWIKTMSKAD</sequence>